<dbReference type="InterPro" id="IPR009072">
    <property type="entry name" value="Histone-fold"/>
</dbReference>
<reference evidence="3 4" key="1">
    <citation type="submission" date="2020-10" db="EMBL/GenBank/DDBJ databases">
        <title>The Coptis chinensis genome and diversification of protoberbering-type alkaloids.</title>
        <authorList>
            <person name="Wang B."/>
            <person name="Shu S."/>
            <person name="Song C."/>
            <person name="Liu Y."/>
        </authorList>
    </citation>
    <scope>NUCLEOTIDE SEQUENCE [LARGE SCALE GENOMIC DNA]</scope>
    <source>
        <strain evidence="3">HL-2020</strain>
        <tissue evidence="3">Leaf</tissue>
    </source>
</reference>
<dbReference type="Pfam" id="PF16211">
    <property type="entry name" value="Histone_H2A_C"/>
    <property type="match status" value="1"/>
</dbReference>
<comment type="caution">
    <text evidence="3">The sequence shown here is derived from an EMBL/GenBank/DDBJ whole genome shotgun (WGS) entry which is preliminary data.</text>
</comment>
<dbReference type="Proteomes" id="UP000631114">
    <property type="component" value="Unassembled WGS sequence"/>
</dbReference>
<feature type="domain" description="Histone H2A C-terminal" evidence="2">
    <location>
        <begin position="35"/>
        <end position="64"/>
    </location>
</feature>
<accession>A0A835MDP3</accession>
<name>A0A835MDP3_9MAGN</name>
<evidence type="ECO:0000259" key="2">
    <source>
        <dbReference type="Pfam" id="PF16211"/>
    </source>
</evidence>
<dbReference type="EMBL" id="JADFTS010000002">
    <property type="protein sequence ID" value="KAF9619961.1"/>
    <property type="molecule type" value="Genomic_DNA"/>
</dbReference>
<evidence type="ECO:0000313" key="3">
    <source>
        <dbReference type="EMBL" id="KAF9619961.1"/>
    </source>
</evidence>
<feature type="signal peptide" evidence="1">
    <location>
        <begin position="1"/>
        <end position="19"/>
    </location>
</feature>
<protein>
    <recommendedName>
        <fullName evidence="2">Histone H2A C-terminal domain-containing protein</fullName>
    </recommendedName>
</protein>
<gene>
    <name evidence="3" type="ORF">IFM89_010577</name>
</gene>
<dbReference type="GO" id="GO:0046982">
    <property type="term" value="F:protein heterodimerization activity"/>
    <property type="evidence" value="ECO:0007669"/>
    <property type="project" value="InterPro"/>
</dbReference>
<keyword evidence="1" id="KW-0732">Signal</keyword>
<organism evidence="3 4">
    <name type="scientific">Coptis chinensis</name>
    <dbReference type="NCBI Taxonomy" id="261450"/>
    <lineage>
        <taxon>Eukaryota</taxon>
        <taxon>Viridiplantae</taxon>
        <taxon>Streptophyta</taxon>
        <taxon>Embryophyta</taxon>
        <taxon>Tracheophyta</taxon>
        <taxon>Spermatophyta</taxon>
        <taxon>Magnoliopsida</taxon>
        <taxon>Ranunculales</taxon>
        <taxon>Ranunculaceae</taxon>
        <taxon>Coptidoideae</taxon>
        <taxon>Coptis</taxon>
    </lineage>
</organism>
<keyword evidence="4" id="KW-1185">Reference proteome</keyword>
<evidence type="ECO:0000256" key="1">
    <source>
        <dbReference type="SAM" id="SignalP"/>
    </source>
</evidence>
<sequence>MFFPTKQPTLLCFWSIVTSQLHQQQAREGTVRNDDELGKLLADAADGVLPNIHNVLLPKKIDKGGEKIPAASQPKA</sequence>
<evidence type="ECO:0000313" key="4">
    <source>
        <dbReference type="Proteomes" id="UP000631114"/>
    </source>
</evidence>
<dbReference type="InterPro" id="IPR032454">
    <property type="entry name" value="Histone_H2A_C"/>
</dbReference>
<proteinExistence type="predicted"/>
<feature type="chain" id="PRO_5032594834" description="Histone H2A C-terminal domain-containing protein" evidence="1">
    <location>
        <begin position="20"/>
        <end position="76"/>
    </location>
</feature>
<dbReference type="Gene3D" id="1.10.20.10">
    <property type="entry name" value="Histone, subunit A"/>
    <property type="match status" value="1"/>
</dbReference>
<dbReference type="AlphaFoldDB" id="A0A835MDP3"/>